<dbReference type="EMBL" id="GBXM01077341">
    <property type="protein sequence ID" value="JAH31236.1"/>
    <property type="molecule type" value="Transcribed_RNA"/>
</dbReference>
<dbReference type="AlphaFoldDB" id="A0A0E9RQ24"/>
<evidence type="ECO:0000313" key="1">
    <source>
        <dbReference type="EMBL" id="JAH31236.1"/>
    </source>
</evidence>
<protein>
    <submittedName>
        <fullName evidence="1">Uncharacterized protein</fullName>
    </submittedName>
</protein>
<name>A0A0E9RQ24_ANGAN</name>
<sequence>MVKITCRYAVFGERLHVLMSHSRVASPLRVGGSLGFAVHVPVTGALDPFQLPQQVLLQGQKLLGLLVSDGQGVVGVAEGEGGAVQR</sequence>
<organism evidence="1">
    <name type="scientific">Anguilla anguilla</name>
    <name type="common">European freshwater eel</name>
    <name type="synonym">Muraena anguilla</name>
    <dbReference type="NCBI Taxonomy" id="7936"/>
    <lineage>
        <taxon>Eukaryota</taxon>
        <taxon>Metazoa</taxon>
        <taxon>Chordata</taxon>
        <taxon>Craniata</taxon>
        <taxon>Vertebrata</taxon>
        <taxon>Euteleostomi</taxon>
        <taxon>Actinopterygii</taxon>
        <taxon>Neopterygii</taxon>
        <taxon>Teleostei</taxon>
        <taxon>Anguilliformes</taxon>
        <taxon>Anguillidae</taxon>
        <taxon>Anguilla</taxon>
    </lineage>
</organism>
<reference evidence="1" key="1">
    <citation type="submission" date="2014-11" db="EMBL/GenBank/DDBJ databases">
        <authorList>
            <person name="Amaro Gonzalez C."/>
        </authorList>
    </citation>
    <scope>NUCLEOTIDE SEQUENCE</scope>
</reference>
<reference evidence="1" key="2">
    <citation type="journal article" date="2015" name="Fish Shellfish Immunol.">
        <title>Early steps in the European eel (Anguilla anguilla)-Vibrio vulnificus interaction in the gills: Role of the RtxA13 toxin.</title>
        <authorList>
            <person name="Callol A."/>
            <person name="Pajuelo D."/>
            <person name="Ebbesson L."/>
            <person name="Teles M."/>
            <person name="MacKenzie S."/>
            <person name="Amaro C."/>
        </authorList>
    </citation>
    <scope>NUCLEOTIDE SEQUENCE</scope>
</reference>
<proteinExistence type="predicted"/>
<accession>A0A0E9RQ24</accession>